<evidence type="ECO:0000313" key="3">
    <source>
        <dbReference type="Proteomes" id="UP000266327"/>
    </source>
</evidence>
<proteinExistence type="predicted"/>
<dbReference type="Pfam" id="PF07589">
    <property type="entry name" value="PEP-CTERM"/>
    <property type="match status" value="1"/>
</dbReference>
<dbReference type="InterPro" id="IPR013424">
    <property type="entry name" value="Ice-binding_C"/>
</dbReference>
<evidence type="ECO:0000313" key="2">
    <source>
        <dbReference type="EMBL" id="RJG01904.1"/>
    </source>
</evidence>
<comment type="caution">
    <text evidence="2">The sequence shown here is derived from an EMBL/GenBank/DDBJ whole genome shotgun (WGS) entry which is preliminary data.</text>
</comment>
<accession>A0A3A3G204</accession>
<keyword evidence="3" id="KW-1185">Reference proteome</keyword>
<protein>
    <submittedName>
        <fullName evidence="2">PEP-CTERM sorting domain-containing protein</fullName>
    </submittedName>
</protein>
<name>A0A3A3G204_9BURK</name>
<dbReference type="EMBL" id="QYUQ01000002">
    <property type="protein sequence ID" value="RJG01904.1"/>
    <property type="molecule type" value="Genomic_DNA"/>
</dbReference>
<dbReference type="Proteomes" id="UP000266327">
    <property type="component" value="Unassembled WGS sequence"/>
</dbReference>
<sequence length="241" mass="25474">MAAPAGALLLGYAIEDTNDTKNDYYLGPHYGGQNYDVEFMAVAYQAGKIFLTIATGQRPDNGAQYYSPGDIRIVDNNNKVYGIEVGGGAGGTGIKQGAINEGAQGTTYTLNSNGYTVSSANAAAAQTAGSIWSNVQWMSSPIAGETAGVQFNAGVNSAKLGMADYVYTRDDVTNQHSVIELSFELAMFSNASALDFFWAPSCNNDVLNVHADVSQVPEPATLALFGVGLLGFVRRRRTGKK</sequence>
<dbReference type="AlphaFoldDB" id="A0A3A3G204"/>
<dbReference type="RefSeq" id="WP_119785366.1">
    <property type="nucleotide sequence ID" value="NZ_QYUQ01000002.1"/>
</dbReference>
<dbReference type="NCBIfam" id="TIGR02595">
    <property type="entry name" value="PEP_CTERM"/>
    <property type="match status" value="1"/>
</dbReference>
<organism evidence="2 3">
    <name type="scientific">Noviherbaspirillum sedimenti</name>
    <dbReference type="NCBI Taxonomy" id="2320865"/>
    <lineage>
        <taxon>Bacteria</taxon>
        <taxon>Pseudomonadati</taxon>
        <taxon>Pseudomonadota</taxon>
        <taxon>Betaproteobacteria</taxon>
        <taxon>Burkholderiales</taxon>
        <taxon>Oxalobacteraceae</taxon>
        <taxon>Noviherbaspirillum</taxon>
    </lineage>
</organism>
<feature type="domain" description="Ice-binding protein C-terminal" evidence="1">
    <location>
        <begin position="215"/>
        <end position="237"/>
    </location>
</feature>
<evidence type="ECO:0000259" key="1">
    <source>
        <dbReference type="Pfam" id="PF07589"/>
    </source>
</evidence>
<dbReference type="OrthoDB" id="9787507at2"/>
<reference evidence="3" key="1">
    <citation type="submission" date="2018-09" db="EMBL/GenBank/DDBJ databases">
        <authorList>
            <person name="Zhu H."/>
        </authorList>
    </citation>
    <scope>NUCLEOTIDE SEQUENCE [LARGE SCALE GENOMIC DNA]</scope>
    <source>
        <strain evidence="3">K1S02-23</strain>
    </source>
</reference>
<gene>
    <name evidence="2" type="ORF">D3878_10205</name>
</gene>